<dbReference type="SUPFAM" id="SSF47413">
    <property type="entry name" value="lambda repressor-like DNA-binding domains"/>
    <property type="match status" value="1"/>
</dbReference>
<dbReference type="GO" id="GO:0003677">
    <property type="term" value="F:DNA binding"/>
    <property type="evidence" value="ECO:0007669"/>
    <property type="project" value="InterPro"/>
</dbReference>
<dbReference type="Proteomes" id="UP000274637">
    <property type="component" value="Segment"/>
</dbReference>
<dbReference type="Gene3D" id="1.10.260.40">
    <property type="entry name" value="lambda repressor-like DNA-binding domains"/>
    <property type="match status" value="1"/>
</dbReference>
<organism evidence="1 2">
    <name type="scientific">Streptomyces phage Kromp</name>
    <dbReference type="NCBI Taxonomy" id="2315619"/>
    <lineage>
        <taxon>Viruses</taxon>
        <taxon>Duplodnaviria</taxon>
        <taxon>Heunggongvirae</taxon>
        <taxon>Uroviricota</taxon>
        <taxon>Caudoviricetes</taxon>
        <taxon>Krompvirus</taxon>
        <taxon>Krompvirus kromp</taxon>
    </lineage>
</organism>
<dbReference type="EMBL" id="MH744420">
    <property type="protein sequence ID" value="AYD81639.1"/>
    <property type="molecule type" value="Genomic_DNA"/>
</dbReference>
<evidence type="ECO:0000313" key="1">
    <source>
        <dbReference type="EMBL" id="AYD81639.1"/>
    </source>
</evidence>
<sequence length="93" mass="10122">MHDENADRFALISGELLLRLMKCPDRGGQKHTVRTLAEAAGLGRSTISKMTRDKSVRPLTATQASSMARAVGVPRKAIFTHILSVSADTDEEE</sequence>
<accession>A0A386K8P5</accession>
<gene>
    <name evidence="1" type="primary">38</name>
    <name evidence="1" type="ORF">SEA_KROMP_38</name>
</gene>
<dbReference type="InterPro" id="IPR010982">
    <property type="entry name" value="Lambda_DNA-bd_dom_sf"/>
</dbReference>
<protein>
    <submittedName>
        <fullName evidence="1">Immunity repressor</fullName>
    </submittedName>
</protein>
<proteinExistence type="predicted"/>
<reference evidence="2" key="1">
    <citation type="submission" date="2018-08" db="EMBL/GenBank/DDBJ databases">
        <authorList>
            <person name="Mousa M."/>
            <person name="Kelsky B.L."/>
            <person name="Goh L.M."/>
            <person name="Shaffer C.D."/>
            <person name="Weston-Hafer K.A."/>
            <person name="Russell D.A."/>
            <person name="Pope W.H."/>
            <person name="Jacobs-Sera D."/>
            <person name="Hendrix R.W."/>
            <person name="Hatfull G.F."/>
        </authorList>
    </citation>
    <scope>NUCLEOTIDE SEQUENCE [LARGE SCALE GENOMIC DNA]</scope>
</reference>
<keyword evidence="2" id="KW-1185">Reference proteome</keyword>
<evidence type="ECO:0000313" key="2">
    <source>
        <dbReference type="Proteomes" id="UP000274637"/>
    </source>
</evidence>
<name>A0A386K8P5_9CAUD</name>